<organism evidence="7">
    <name type="scientific">marine metagenome</name>
    <dbReference type="NCBI Taxonomy" id="408172"/>
    <lineage>
        <taxon>unclassified sequences</taxon>
        <taxon>metagenomes</taxon>
        <taxon>ecological metagenomes</taxon>
    </lineage>
</organism>
<feature type="domain" description="Core" evidence="6">
    <location>
        <begin position="3"/>
        <end position="100"/>
    </location>
</feature>
<dbReference type="PANTHER" id="PTHR11178">
    <property type="entry name" value="IRON-SULFUR CLUSTER SCAFFOLD PROTEIN NFU-RELATED"/>
    <property type="match status" value="1"/>
</dbReference>
<evidence type="ECO:0000313" key="7">
    <source>
        <dbReference type="EMBL" id="SVB76172.1"/>
    </source>
</evidence>
<keyword evidence="4" id="KW-0411">Iron-sulfur</keyword>
<evidence type="ECO:0000259" key="5">
    <source>
        <dbReference type="Pfam" id="PF01106"/>
    </source>
</evidence>
<name>A0A382GMP5_9ZZZZ</name>
<proteinExistence type="inferred from homology"/>
<gene>
    <name evidence="7" type="ORF">METZ01_LOCUS229026</name>
</gene>
<dbReference type="Gene3D" id="3.30.300.130">
    <property type="entry name" value="Fe-S cluster assembly (FSCA)"/>
    <property type="match status" value="1"/>
</dbReference>
<feature type="domain" description="NIF system FeS cluster assembly NifU C-terminal" evidence="5">
    <location>
        <begin position="115"/>
        <end position="180"/>
    </location>
</feature>
<evidence type="ECO:0000256" key="3">
    <source>
        <dbReference type="ARBA" id="ARBA00023004"/>
    </source>
</evidence>
<dbReference type="HAMAP" id="MF_01637">
    <property type="entry name" value="Fe_S_biogen_NfuA"/>
    <property type="match status" value="1"/>
</dbReference>
<evidence type="ECO:0000259" key="6">
    <source>
        <dbReference type="Pfam" id="PF01521"/>
    </source>
</evidence>
<dbReference type="InterPro" id="IPR000361">
    <property type="entry name" value="ATAP_core_dom"/>
</dbReference>
<keyword evidence="3" id="KW-0408">Iron</keyword>
<accession>A0A382GMP5</accession>
<evidence type="ECO:0000256" key="2">
    <source>
        <dbReference type="ARBA" id="ARBA00022723"/>
    </source>
</evidence>
<sequence>MTEIDITKSAQDYLSELLEKQDKDVIGIKIFVIEPGTPKAETCIAYFQKDDVLQEYFLTEEYAFNLYLETNSLPFIEDAKIDFASDKLGGTLTIKAPNAKLPLFNENGSLEDKVNYMLYSEINPGLSAHGGEVSLVELLNKDTAVLQFGGGCQGCGMVDLTLKDGVEKTLLENIPELKKIVDVTDHSYKENAYYK</sequence>
<dbReference type="InterPro" id="IPR017726">
    <property type="entry name" value="Fe/S_biogenesis_protein_NfuA"/>
</dbReference>
<dbReference type="Gene3D" id="2.60.300.12">
    <property type="entry name" value="HesB-like domain"/>
    <property type="match status" value="1"/>
</dbReference>
<dbReference type="GO" id="GO:0051539">
    <property type="term" value="F:4 iron, 4 sulfur cluster binding"/>
    <property type="evidence" value="ECO:0007669"/>
    <property type="project" value="UniProtKB-KW"/>
</dbReference>
<dbReference type="GO" id="GO:0016226">
    <property type="term" value="P:iron-sulfur cluster assembly"/>
    <property type="evidence" value="ECO:0007669"/>
    <property type="project" value="InterPro"/>
</dbReference>
<keyword evidence="2" id="KW-0479">Metal-binding</keyword>
<dbReference type="GO" id="GO:0051604">
    <property type="term" value="P:protein maturation"/>
    <property type="evidence" value="ECO:0007669"/>
    <property type="project" value="InterPro"/>
</dbReference>
<dbReference type="AlphaFoldDB" id="A0A382GMP5"/>
<evidence type="ECO:0008006" key="8">
    <source>
        <dbReference type="Google" id="ProtNLM"/>
    </source>
</evidence>
<evidence type="ECO:0000256" key="4">
    <source>
        <dbReference type="ARBA" id="ARBA00023014"/>
    </source>
</evidence>
<evidence type="ECO:0000256" key="1">
    <source>
        <dbReference type="ARBA" id="ARBA00022485"/>
    </source>
</evidence>
<dbReference type="Pfam" id="PF01106">
    <property type="entry name" value="NifU"/>
    <property type="match status" value="1"/>
</dbReference>
<dbReference type="SUPFAM" id="SSF89360">
    <property type="entry name" value="HesB-like domain"/>
    <property type="match status" value="1"/>
</dbReference>
<dbReference type="EMBL" id="UINC01056303">
    <property type="protein sequence ID" value="SVB76172.1"/>
    <property type="molecule type" value="Genomic_DNA"/>
</dbReference>
<dbReference type="InterPro" id="IPR035903">
    <property type="entry name" value="HesB-like_dom_sf"/>
</dbReference>
<dbReference type="GO" id="GO:0005506">
    <property type="term" value="F:iron ion binding"/>
    <property type="evidence" value="ECO:0007669"/>
    <property type="project" value="InterPro"/>
</dbReference>
<protein>
    <recommendedName>
        <fullName evidence="8">NIF system FeS cluster assembly NifU C-terminal domain-containing protein</fullName>
    </recommendedName>
</protein>
<dbReference type="PANTHER" id="PTHR11178:SF51">
    <property type="entry name" value="FE_S BIOGENESIS PROTEIN NFUA"/>
    <property type="match status" value="1"/>
</dbReference>
<dbReference type="InterPro" id="IPR034904">
    <property type="entry name" value="FSCA_dom_sf"/>
</dbReference>
<dbReference type="InterPro" id="IPR001075">
    <property type="entry name" value="NIF_FeS_clus_asmbl_NifU_C"/>
</dbReference>
<dbReference type="Pfam" id="PF01521">
    <property type="entry name" value="Fe-S_biosyn"/>
    <property type="match status" value="1"/>
</dbReference>
<reference evidence="7" key="1">
    <citation type="submission" date="2018-05" db="EMBL/GenBank/DDBJ databases">
        <authorList>
            <person name="Lanie J.A."/>
            <person name="Ng W.-L."/>
            <person name="Kazmierczak K.M."/>
            <person name="Andrzejewski T.M."/>
            <person name="Davidsen T.M."/>
            <person name="Wayne K.J."/>
            <person name="Tettelin H."/>
            <person name="Glass J.I."/>
            <person name="Rusch D."/>
            <person name="Podicherti R."/>
            <person name="Tsui H.-C.T."/>
            <person name="Winkler M.E."/>
        </authorList>
    </citation>
    <scope>NUCLEOTIDE SEQUENCE</scope>
</reference>
<dbReference type="SUPFAM" id="SSF117916">
    <property type="entry name" value="Fe-S cluster assembly (FSCA) domain-like"/>
    <property type="match status" value="1"/>
</dbReference>
<keyword evidence="1" id="KW-0004">4Fe-4S</keyword>